<organism evidence="1 2">
    <name type="scientific">Kolteria novifilia</name>
    <dbReference type="NCBI Taxonomy" id="2527975"/>
    <lineage>
        <taxon>Bacteria</taxon>
        <taxon>Pseudomonadati</taxon>
        <taxon>Planctomycetota</taxon>
        <taxon>Planctomycetia</taxon>
        <taxon>Kolteriales</taxon>
        <taxon>Kolteriaceae</taxon>
        <taxon>Kolteria</taxon>
    </lineage>
</organism>
<dbReference type="OrthoDB" id="273561at2"/>
<proteinExistence type="predicted"/>
<protein>
    <submittedName>
        <fullName evidence="1">Uncharacterized protein</fullName>
    </submittedName>
</protein>
<name>A0A518B332_9BACT</name>
<keyword evidence="2" id="KW-1185">Reference proteome</keyword>
<evidence type="ECO:0000313" key="1">
    <source>
        <dbReference type="EMBL" id="QDU61403.1"/>
    </source>
</evidence>
<dbReference type="RefSeq" id="WP_145258000.1">
    <property type="nucleotide sequence ID" value="NZ_CP036279.1"/>
</dbReference>
<reference evidence="1 2" key="1">
    <citation type="submission" date="2019-02" db="EMBL/GenBank/DDBJ databases">
        <title>Deep-cultivation of Planctomycetes and their phenomic and genomic characterization uncovers novel biology.</title>
        <authorList>
            <person name="Wiegand S."/>
            <person name="Jogler M."/>
            <person name="Boedeker C."/>
            <person name="Pinto D."/>
            <person name="Vollmers J."/>
            <person name="Rivas-Marin E."/>
            <person name="Kohn T."/>
            <person name="Peeters S.H."/>
            <person name="Heuer A."/>
            <person name="Rast P."/>
            <person name="Oberbeckmann S."/>
            <person name="Bunk B."/>
            <person name="Jeske O."/>
            <person name="Meyerdierks A."/>
            <person name="Storesund J.E."/>
            <person name="Kallscheuer N."/>
            <person name="Luecker S."/>
            <person name="Lage O.M."/>
            <person name="Pohl T."/>
            <person name="Merkel B.J."/>
            <person name="Hornburger P."/>
            <person name="Mueller R.-W."/>
            <person name="Bruemmer F."/>
            <person name="Labrenz M."/>
            <person name="Spormann A.M."/>
            <person name="Op den Camp H."/>
            <person name="Overmann J."/>
            <person name="Amann R."/>
            <person name="Jetten M.S.M."/>
            <person name="Mascher T."/>
            <person name="Medema M.H."/>
            <person name="Devos D.P."/>
            <person name="Kaster A.-K."/>
            <person name="Ovreas L."/>
            <person name="Rohde M."/>
            <person name="Galperin M.Y."/>
            <person name="Jogler C."/>
        </authorList>
    </citation>
    <scope>NUCLEOTIDE SEQUENCE [LARGE SCALE GENOMIC DNA]</scope>
    <source>
        <strain evidence="1 2">Pan216</strain>
    </source>
</reference>
<dbReference type="EMBL" id="CP036279">
    <property type="protein sequence ID" value="QDU61403.1"/>
    <property type="molecule type" value="Genomic_DNA"/>
</dbReference>
<dbReference type="Proteomes" id="UP000317093">
    <property type="component" value="Chromosome"/>
</dbReference>
<evidence type="ECO:0000313" key="2">
    <source>
        <dbReference type="Proteomes" id="UP000317093"/>
    </source>
</evidence>
<dbReference type="KEGG" id="knv:Pan216_22590"/>
<sequence>MSLGEFEAEVARRAIRCFVELAYPDGNVPKNRAQFVDDLDSATLEQILAKTGVEKLPQESSGATGGNALRIGNAWYPHMKMWIRPYSEAPGFVLGVDTHDDLGIKPDHPEWDQVQQLKARNLELARRIESRWAEEGLPTQEGLLRRYLSDAQPGSSEGDRT</sequence>
<dbReference type="AlphaFoldDB" id="A0A518B332"/>
<gene>
    <name evidence="1" type="ORF">Pan216_22590</name>
</gene>
<accession>A0A518B332</accession>